<feature type="compositionally biased region" description="Polar residues" evidence="1">
    <location>
        <begin position="72"/>
        <end position="85"/>
    </location>
</feature>
<name>A0A9X4JWQ7_9FIRM</name>
<evidence type="ECO:0000313" key="3">
    <source>
        <dbReference type="EMBL" id="MDF9409688.1"/>
    </source>
</evidence>
<reference evidence="3" key="1">
    <citation type="submission" date="2022-02" db="EMBL/GenBank/DDBJ databases">
        <authorList>
            <person name="Leng L."/>
        </authorList>
    </citation>
    <scope>NUCLEOTIDE SEQUENCE</scope>
    <source>
        <strain evidence="3">JI</strain>
    </source>
</reference>
<evidence type="ECO:0000256" key="1">
    <source>
        <dbReference type="SAM" id="MobiDB-lite"/>
    </source>
</evidence>
<keyword evidence="2" id="KW-0812">Transmembrane</keyword>
<evidence type="ECO:0000256" key="2">
    <source>
        <dbReference type="SAM" id="Phobius"/>
    </source>
</evidence>
<feature type="region of interest" description="Disordered" evidence="1">
    <location>
        <begin position="35"/>
        <end position="174"/>
    </location>
</feature>
<accession>A0A9X4JWQ7</accession>
<keyword evidence="4" id="KW-1185">Reference proteome</keyword>
<protein>
    <submittedName>
        <fullName evidence="3">Uncharacterized protein</fullName>
    </submittedName>
</protein>
<keyword evidence="2" id="KW-1133">Transmembrane helix</keyword>
<dbReference type="EMBL" id="JAKOAV010000038">
    <property type="protein sequence ID" value="MDF9409688.1"/>
    <property type="molecule type" value="Genomic_DNA"/>
</dbReference>
<keyword evidence="2" id="KW-0472">Membrane</keyword>
<feature type="compositionally biased region" description="Polar residues" evidence="1">
    <location>
        <begin position="96"/>
        <end position="105"/>
    </location>
</feature>
<feature type="compositionally biased region" description="Basic and acidic residues" evidence="1">
    <location>
        <begin position="106"/>
        <end position="122"/>
    </location>
</feature>
<feature type="transmembrane region" description="Helical" evidence="2">
    <location>
        <begin position="12"/>
        <end position="32"/>
    </location>
</feature>
<dbReference type="InterPro" id="IPR046680">
    <property type="entry name" value="DUF6550"/>
</dbReference>
<gene>
    <name evidence="3" type="ORF">L7E55_15240</name>
</gene>
<dbReference type="Pfam" id="PF20187">
    <property type="entry name" value="DUF6550"/>
    <property type="match status" value="1"/>
</dbReference>
<feature type="compositionally biased region" description="Polar residues" evidence="1">
    <location>
        <begin position="40"/>
        <end position="53"/>
    </location>
</feature>
<comment type="caution">
    <text evidence="3">The sequence shown here is derived from an EMBL/GenBank/DDBJ whole genome shotgun (WGS) entry which is preliminary data.</text>
</comment>
<organism evidence="3 4">
    <name type="scientific">Pelotomaculum isophthalicicum JI</name>
    <dbReference type="NCBI Taxonomy" id="947010"/>
    <lineage>
        <taxon>Bacteria</taxon>
        <taxon>Bacillati</taxon>
        <taxon>Bacillota</taxon>
        <taxon>Clostridia</taxon>
        <taxon>Eubacteriales</taxon>
        <taxon>Desulfotomaculaceae</taxon>
        <taxon>Pelotomaculum</taxon>
    </lineage>
</organism>
<sequence length="174" mass="18345">MKNIQDKTKKRLSIAGLGIVCVALVIAISFQFKTEKPTNDGVTPSTAAGQVNPSAHEGDEVVIPANKPTDDTAAQTDQPVQNLQPEVTKPAEPTAAQKTDPSQKPSGEKVDNVQAVDHDSVKKPNTTQTGEPKGGERKDGQVYLPGFGWVPETRGSGTTVDGDGDINKQVGTMD</sequence>
<proteinExistence type="predicted"/>
<dbReference type="Proteomes" id="UP001154312">
    <property type="component" value="Unassembled WGS sequence"/>
</dbReference>
<evidence type="ECO:0000313" key="4">
    <source>
        <dbReference type="Proteomes" id="UP001154312"/>
    </source>
</evidence>
<dbReference type="RefSeq" id="WP_277445186.1">
    <property type="nucleotide sequence ID" value="NZ_JAKOAV010000038.1"/>
</dbReference>
<dbReference type="AlphaFoldDB" id="A0A9X4JWQ7"/>